<keyword evidence="5" id="KW-0378">Hydrolase</keyword>
<accession>A0A7X8TLZ2</accession>
<dbReference type="InterPro" id="IPR020456">
    <property type="entry name" value="Acylphosphatase"/>
</dbReference>
<feature type="domain" description="Acylphosphatase-like" evidence="8">
    <location>
        <begin position="8"/>
        <end position="99"/>
    </location>
</feature>
<dbReference type="InterPro" id="IPR001792">
    <property type="entry name" value="Acylphosphatase-like_dom"/>
</dbReference>
<evidence type="ECO:0000313" key="9">
    <source>
        <dbReference type="EMBL" id="NLS11148.1"/>
    </source>
</evidence>
<evidence type="ECO:0000256" key="5">
    <source>
        <dbReference type="PROSITE-ProRule" id="PRU00520"/>
    </source>
</evidence>
<comment type="catalytic activity">
    <reaction evidence="4 5">
        <text>an acyl phosphate + H2O = a carboxylate + phosphate + H(+)</text>
        <dbReference type="Rhea" id="RHEA:14965"/>
        <dbReference type="ChEBI" id="CHEBI:15377"/>
        <dbReference type="ChEBI" id="CHEBI:15378"/>
        <dbReference type="ChEBI" id="CHEBI:29067"/>
        <dbReference type="ChEBI" id="CHEBI:43474"/>
        <dbReference type="ChEBI" id="CHEBI:59918"/>
        <dbReference type="EC" id="3.6.1.7"/>
    </reaction>
</comment>
<evidence type="ECO:0000256" key="6">
    <source>
        <dbReference type="RuleBase" id="RU004168"/>
    </source>
</evidence>
<feature type="active site" evidence="5">
    <location>
        <position position="41"/>
    </location>
</feature>
<evidence type="ECO:0000256" key="4">
    <source>
        <dbReference type="ARBA" id="ARBA00047645"/>
    </source>
</evidence>
<dbReference type="EC" id="3.6.1.7" evidence="2 5"/>
<dbReference type="InterPro" id="IPR017968">
    <property type="entry name" value="Acylphosphatase_CS"/>
</dbReference>
<dbReference type="Gene3D" id="3.30.70.100">
    <property type="match status" value="1"/>
</dbReference>
<sequence length="99" mass="10714">MATSFSTGRFARITGRVQGVNYRNSTKRQADELGLVGWVANTDDGAVELVVGGEGPAVDSLLNWCKKGPKRAEVSEVDDREASSEELADLPESGFEVRR</sequence>
<evidence type="ECO:0000256" key="1">
    <source>
        <dbReference type="ARBA" id="ARBA00005614"/>
    </source>
</evidence>
<dbReference type="PRINTS" id="PR00112">
    <property type="entry name" value="ACYLPHPHTASE"/>
</dbReference>
<name>A0A7X8TLZ2_9MICC</name>
<dbReference type="RefSeq" id="WP_168888634.1">
    <property type="nucleotide sequence ID" value="NZ_JABAHY010000025.1"/>
</dbReference>
<dbReference type="GO" id="GO:0003998">
    <property type="term" value="F:acylphosphatase activity"/>
    <property type="evidence" value="ECO:0007669"/>
    <property type="project" value="UniProtKB-EC"/>
</dbReference>
<dbReference type="SUPFAM" id="SSF54975">
    <property type="entry name" value="Acylphosphatase/BLUF domain-like"/>
    <property type="match status" value="1"/>
</dbReference>
<dbReference type="Pfam" id="PF00708">
    <property type="entry name" value="Acylphosphatase"/>
    <property type="match status" value="1"/>
</dbReference>
<evidence type="ECO:0000259" key="8">
    <source>
        <dbReference type="PROSITE" id="PS51160"/>
    </source>
</evidence>
<evidence type="ECO:0000313" key="10">
    <source>
        <dbReference type="Proteomes" id="UP000523139"/>
    </source>
</evidence>
<proteinExistence type="inferred from homology"/>
<comment type="caution">
    <text evidence="9">The sequence shown here is derived from an EMBL/GenBank/DDBJ whole genome shotgun (WGS) entry which is preliminary data.</text>
</comment>
<dbReference type="PANTHER" id="PTHR47268">
    <property type="entry name" value="ACYLPHOSPHATASE"/>
    <property type="match status" value="1"/>
</dbReference>
<dbReference type="Proteomes" id="UP000523139">
    <property type="component" value="Unassembled WGS sequence"/>
</dbReference>
<dbReference type="PROSITE" id="PS00151">
    <property type="entry name" value="ACYLPHOSPHATASE_2"/>
    <property type="match status" value="1"/>
</dbReference>
<dbReference type="PROSITE" id="PS51160">
    <property type="entry name" value="ACYLPHOSPHATASE_3"/>
    <property type="match status" value="1"/>
</dbReference>
<reference evidence="9 10" key="1">
    <citation type="submission" date="2020-04" db="EMBL/GenBank/DDBJ databases">
        <title>Nesterenkonia sp. nov., isolated from marine sediment.</title>
        <authorList>
            <person name="Zhang G."/>
        </authorList>
    </citation>
    <scope>NUCLEOTIDE SEQUENCE [LARGE SCALE GENOMIC DNA]</scope>
    <source>
        <strain evidence="9 10">MY13</strain>
    </source>
</reference>
<feature type="region of interest" description="Disordered" evidence="7">
    <location>
        <begin position="73"/>
        <end position="99"/>
    </location>
</feature>
<evidence type="ECO:0000256" key="7">
    <source>
        <dbReference type="SAM" id="MobiDB-lite"/>
    </source>
</evidence>
<dbReference type="EMBL" id="JABAHY010000025">
    <property type="protein sequence ID" value="NLS11148.1"/>
    <property type="molecule type" value="Genomic_DNA"/>
</dbReference>
<feature type="active site" evidence="5">
    <location>
        <position position="23"/>
    </location>
</feature>
<evidence type="ECO:0000256" key="3">
    <source>
        <dbReference type="ARBA" id="ARBA00015991"/>
    </source>
</evidence>
<feature type="compositionally biased region" description="Acidic residues" evidence="7">
    <location>
        <begin position="75"/>
        <end position="89"/>
    </location>
</feature>
<dbReference type="InterPro" id="IPR036046">
    <property type="entry name" value="Acylphosphatase-like_dom_sf"/>
</dbReference>
<comment type="similarity">
    <text evidence="1 6">Belongs to the acylphosphatase family.</text>
</comment>
<evidence type="ECO:0000256" key="2">
    <source>
        <dbReference type="ARBA" id="ARBA00012150"/>
    </source>
</evidence>
<gene>
    <name evidence="9" type="ORF">HGQ17_14300</name>
</gene>
<organism evidence="9 10">
    <name type="scientific">Nesterenkonia sedimenti</name>
    <dbReference type="NCBI Taxonomy" id="1463632"/>
    <lineage>
        <taxon>Bacteria</taxon>
        <taxon>Bacillati</taxon>
        <taxon>Actinomycetota</taxon>
        <taxon>Actinomycetes</taxon>
        <taxon>Micrococcales</taxon>
        <taxon>Micrococcaceae</taxon>
        <taxon>Nesterenkonia</taxon>
    </lineage>
</organism>
<protein>
    <recommendedName>
        <fullName evidence="3 5">acylphosphatase</fullName>
        <ecNumber evidence="2 5">3.6.1.7</ecNumber>
    </recommendedName>
</protein>
<dbReference type="PANTHER" id="PTHR47268:SF4">
    <property type="entry name" value="ACYLPHOSPHATASE"/>
    <property type="match status" value="1"/>
</dbReference>
<keyword evidence="10" id="KW-1185">Reference proteome</keyword>
<dbReference type="AlphaFoldDB" id="A0A7X8TLZ2"/>